<dbReference type="Gene3D" id="1.10.443.10">
    <property type="entry name" value="Intergrase catalytic core"/>
    <property type="match status" value="1"/>
</dbReference>
<dbReference type="PANTHER" id="PTHR30349:SF64">
    <property type="entry name" value="PROPHAGE INTEGRASE INTD-RELATED"/>
    <property type="match status" value="1"/>
</dbReference>
<dbReference type="OrthoDB" id="266605at2"/>
<evidence type="ECO:0000259" key="7">
    <source>
        <dbReference type="PROSITE" id="PS51898"/>
    </source>
</evidence>
<evidence type="ECO:0000256" key="5">
    <source>
        <dbReference type="PROSITE-ProRule" id="PRU01248"/>
    </source>
</evidence>
<evidence type="ECO:0000256" key="6">
    <source>
        <dbReference type="SAM" id="MobiDB-lite"/>
    </source>
</evidence>
<dbReference type="InterPro" id="IPR011010">
    <property type="entry name" value="DNA_brk_join_enz"/>
</dbReference>
<dbReference type="EMBL" id="SIHJ01000004">
    <property type="protein sequence ID" value="TWT31143.1"/>
    <property type="molecule type" value="Genomic_DNA"/>
</dbReference>
<protein>
    <submittedName>
        <fullName evidence="9">Site-specific tyrosine recombinase XerC</fullName>
    </submittedName>
</protein>
<evidence type="ECO:0000256" key="4">
    <source>
        <dbReference type="ARBA" id="ARBA00023172"/>
    </source>
</evidence>
<feature type="domain" description="Tyr recombinase" evidence="7">
    <location>
        <begin position="175"/>
        <end position="372"/>
    </location>
</feature>
<dbReference type="SUPFAM" id="SSF56349">
    <property type="entry name" value="DNA breaking-rejoining enzymes"/>
    <property type="match status" value="1"/>
</dbReference>
<sequence>MEVIKVHVVDKGRRYFYMRYRCPLTGKEETRSTGEKSKKEAIKVAAKWEAELQEGRYQRSARMPWPEFRKFWEDHNLQDLTLRSGVQYASTFNAFETLCRPQQVGDLTTARVTAFVSELRKPRKRKSGETYHLSPASVGRHLRHLKAVARWAHRKDLLAKVPLFEMPKSSRGAKMKGRPITGEEFDRMLVAVTKVVGKDAADSWKLLLRGLWTSGLRLGEALALRWDHVPGRVSVALNGQQSVLRFEASAQKSGKAQVVALAPEAVNLLLPLPSDTGFVFTPERKDGSAMVRSVSEIGKTITKFGEKAGIVTNAETGKTASAHDLRRAFGRRWSRRVQPATLRELMRHASIETTMGYYVGEDALSTAGELWRASGDTLGDTPKSSDTSEERQEAKNA</sequence>
<evidence type="ECO:0000256" key="3">
    <source>
        <dbReference type="ARBA" id="ARBA00023125"/>
    </source>
</evidence>
<dbReference type="InterPro" id="IPR050090">
    <property type="entry name" value="Tyrosine_recombinase_XerCD"/>
</dbReference>
<dbReference type="InterPro" id="IPR002104">
    <property type="entry name" value="Integrase_catalytic"/>
</dbReference>
<evidence type="ECO:0000259" key="8">
    <source>
        <dbReference type="PROSITE" id="PS51900"/>
    </source>
</evidence>
<keyword evidence="4" id="KW-0233">DNA recombination</keyword>
<dbReference type="PROSITE" id="PS51900">
    <property type="entry name" value="CB"/>
    <property type="match status" value="1"/>
</dbReference>
<name>A0A5C5UZP8_9BACT</name>
<keyword evidence="3 5" id="KW-0238">DNA-binding</keyword>
<dbReference type="Proteomes" id="UP000316714">
    <property type="component" value="Unassembled WGS sequence"/>
</dbReference>
<dbReference type="InterPro" id="IPR044068">
    <property type="entry name" value="CB"/>
</dbReference>
<dbReference type="GO" id="GO:0006310">
    <property type="term" value="P:DNA recombination"/>
    <property type="evidence" value="ECO:0007669"/>
    <property type="project" value="UniProtKB-KW"/>
</dbReference>
<evidence type="ECO:0000256" key="1">
    <source>
        <dbReference type="ARBA" id="ARBA00008857"/>
    </source>
</evidence>
<dbReference type="GO" id="GO:0003677">
    <property type="term" value="F:DNA binding"/>
    <property type="evidence" value="ECO:0007669"/>
    <property type="project" value="UniProtKB-UniRule"/>
</dbReference>
<gene>
    <name evidence="9" type="ORF">KOR34_45190</name>
</gene>
<dbReference type="InterPro" id="IPR010998">
    <property type="entry name" value="Integrase_recombinase_N"/>
</dbReference>
<comment type="caution">
    <text evidence="9">The sequence shown here is derived from an EMBL/GenBank/DDBJ whole genome shotgun (WGS) entry which is preliminary data.</text>
</comment>
<keyword evidence="2" id="KW-0229">DNA integration</keyword>
<dbReference type="InterPro" id="IPR013762">
    <property type="entry name" value="Integrase-like_cat_sf"/>
</dbReference>
<proteinExistence type="inferred from homology"/>
<feature type="region of interest" description="Disordered" evidence="6">
    <location>
        <begin position="373"/>
        <end position="397"/>
    </location>
</feature>
<evidence type="ECO:0000256" key="2">
    <source>
        <dbReference type="ARBA" id="ARBA00022908"/>
    </source>
</evidence>
<reference evidence="9 10" key="1">
    <citation type="submission" date="2019-02" db="EMBL/GenBank/DDBJ databases">
        <title>Deep-cultivation of Planctomycetes and their phenomic and genomic characterization uncovers novel biology.</title>
        <authorList>
            <person name="Wiegand S."/>
            <person name="Jogler M."/>
            <person name="Boedeker C."/>
            <person name="Pinto D."/>
            <person name="Vollmers J."/>
            <person name="Rivas-Marin E."/>
            <person name="Kohn T."/>
            <person name="Peeters S.H."/>
            <person name="Heuer A."/>
            <person name="Rast P."/>
            <person name="Oberbeckmann S."/>
            <person name="Bunk B."/>
            <person name="Jeske O."/>
            <person name="Meyerdierks A."/>
            <person name="Storesund J.E."/>
            <person name="Kallscheuer N."/>
            <person name="Luecker S."/>
            <person name="Lage O.M."/>
            <person name="Pohl T."/>
            <person name="Merkel B.J."/>
            <person name="Hornburger P."/>
            <person name="Mueller R.-W."/>
            <person name="Bruemmer F."/>
            <person name="Labrenz M."/>
            <person name="Spormann A.M."/>
            <person name="Op Den Camp H."/>
            <person name="Overmann J."/>
            <person name="Amann R."/>
            <person name="Jetten M.S.M."/>
            <person name="Mascher T."/>
            <person name="Medema M.H."/>
            <person name="Devos D.P."/>
            <person name="Kaster A.-K."/>
            <person name="Ovreas L."/>
            <person name="Rohde M."/>
            <person name="Galperin M.Y."/>
            <person name="Jogler C."/>
        </authorList>
    </citation>
    <scope>NUCLEOTIDE SEQUENCE [LARGE SCALE GENOMIC DNA]</scope>
    <source>
        <strain evidence="9 10">KOR34</strain>
    </source>
</reference>
<feature type="compositionally biased region" description="Basic and acidic residues" evidence="6">
    <location>
        <begin position="386"/>
        <end position="397"/>
    </location>
</feature>
<comment type="similarity">
    <text evidence="1">Belongs to the 'phage' integrase family.</text>
</comment>
<dbReference type="PANTHER" id="PTHR30349">
    <property type="entry name" value="PHAGE INTEGRASE-RELATED"/>
    <property type="match status" value="1"/>
</dbReference>
<organism evidence="9 10">
    <name type="scientific">Posidoniimonas corsicana</name>
    <dbReference type="NCBI Taxonomy" id="1938618"/>
    <lineage>
        <taxon>Bacteria</taxon>
        <taxon>Pseudomonadati</taxon>
        <taxon>Planctomycetota</taxon>
        <taxon>Planctomycetia</taxon>
        <taxon>Pirellulales</taxon>
        <taxon>Lacipirellulaceae</taxon>
        <taxon>Posidoniimonas</taxon>
    </lineage>
</organism>
<dbReference type="Pfam" id="PF00589">
    <property type="entry name" value="Phage_integrase"/>
    <property type="match status" value="1"/>
</dbReference>
<dbReference type="CDD" id="cd00397">
    <property type="entry name" value="DNA_BRE_C"/>
    <property type="match status" value="1"/>
</dbReference>
<dbReference type="RefSeq" id="WP_146568332.1">
    <property type="nucleotide sequence ID" value="NZ_SIHJ01000004.1"/>
</dbReference>
<evidence type="ECO:0000313" key="9">
    <source>
        <dbReference type="EMBL" id="TWT31143.1"/>
    </source>
</evidence>
<accession>A0A5C5UZP8</accession>
<keyword evidence="10" id="KW-1185">Reference proteome</keyword>
<dbReference type="AlphaFoldDB" id="A0A5C5UZP8"/>
<dbReference type="Gene3D" id="1.10.150.130">
    <property type="match status" value="1"/>
</dbReference>
<evidence type="ECO:0000313" key="10">
    <source>
        <dbReference type="Proteomes" id="UP000316714"/>
    </source>
</evidence>
<feature type="domain" description="Core-binding (CB)" evidence="8">
    <location>
        <begin position="63"/>
        <end position="153"/>
    </location>
</feature>
<dbReference type="PROSITE" id="PS51898">
    <property type="entry name" value="TYR_RECOMBINASE"/>
    <property type="match status" value="1"/>
</dbReference>
<dbReference type="GO" id="GO:0015074">
    <property type="term" value="P:DNA integration"/>
    <property type="evidence" value="ECO:0007669"/>
    <property type="project" value="UniProtKB-KW"/>
</dbReference>